<dbReference type="InterPro" id="IPR043729">
    <property type="entry name" value="DUF5672"/>
</dbReference>
<dbReference type="Pfam" id="PF18922">
    <property type="entry name" value="DUF5672"/>
    <property type="match status" value="1"/>
</dbReference>
<accession>A0A835Z1P7</accession>
<dbReference type="AlphaFoldDB" id="A0A835Z1P7"/>
<dbReference type="EMBL" id="JAFCMP010000150">
    <property type="protein sequence ID" value="KAG5184798.1"/>
    <property type="molecule type" value="Genomic_DNA"/>
</dbReference>
<name>A0A835Z1P7_9STRA</name>
<organism evidence="2 3">
    <name type="scientific">Tribonema minus</name>
    <dbReference type="NCBI Taxonomy" id="303371"/>
    <lineage>
        <taxon>Eukaryota</taxon>
        <taxon>Sar</taxon>
        <taxon>Stramenopiles</taxon>
        <taxon>Ochrophyta</taxon>
        <taxon>PX clade</taxon>
        <taxon>Xanthophyceae</taxon>
        <taxon>Tribonematales</taxon>
        <taxon>Tribonemataceae</taxon>
        <taxon>Tribonema</taxon>
    </lineage>
</organism>
<evidence type="ECO:0000259" key="1">
    <source>
        <dbReference type="Pfam" id="PF18922"/>
    </source>
</evidence>
<dbReference type="Proteomes" id="UP000664859">
    <property type="component" value="Unassembled WGS sequence"/>
</dbReference>
<evidence type="ECO:0000313" key="3">
    <source>
        <dbReference type="Proteomes" id="UP000664859"/>
    </source>
</evidence>
<sequence length="234" mass="26063">MESKFGEFLVSKYWGKACLHRNLAQNTRVAVIVETRDAFFLPLVIANTVDKLGADWNLHVIAPAEVLASLRKSLPECEFASTTLACPTKISTSQYSALLRRRSFWSRIREEIILVFQLDVVMLRGVPAWAESYDYIGAPCGVLDDKYVINGGLSLRKKSAMLQLSGDDSMSESEAEDIFFTRELRSAGAALPSIRDATRFACESIYEKECCGVHGTCHYFLPSDTVAQMLSESI</sequence>
<proteinExistence type="predicted"/>
<feature type="domain" description="DUF5672" evidence="1">
    <location>
        <begin position="91"/>
        <end position="208"/>
    </location>
</feature>
<protein>
    <recommendedName>
        <fullName evidence="1">DUF5672 domain-containing protein</fullName>
    </recommendedName>
</protein>
<keyword evidence="3" id="KW-1185">Reference proteome</keyword>
<comment type="caution">
    <text evidence="2">The sequence shown here is derived from an EMBL/GenBank/DDBJ whole genome shotgun (WGS) entry which is preliminary data.</text>
</comment>
<gene>
    <name evidence="2" type="ORF">JKP88DRAFT_180946</name>
</gene>
<reference evidence="2" key="1">
    <citation type="submission" date="2021-02" db="EMBL/GenBank/DDBJ databases">
        <title>First Annotated Genome of the Yellow-green Alga Tribonema minus.</title>
        <authorList>
            <person name="Mahan K.M."/>
        </authorList>
    </citation>
    <scope>NUCLEOTIDE SEQUENCE</scope>
    <source>
        <strain evidence="2">UTEX B ZZ1240</strain>
    </source>
</reference>
<dbReference type="OrthoDB" id="10025998at2759"/>
<evidence type="ECO:0000313" key="2">
    <source>
        <dbReference type="EMBL" id="KAG5184798.1"/>
    </source>
</evidence>